<dbReference type="PANTHER" id="PTHR22912">
    <property type="entry name" value="DISULFIDE OXIDOREDUCTASE"/>
    <property type="match status" value="1"/>
</dbReference>
<keyword evidence="15" id="KW-1185">Reference proteome</keyword>
<keyword evidence="4 11" id="KW-0560">Oxidoreductase</keyword>
<evidence type="ECO:0000256" key="8">
    <source>
        <dbReference type="PIRSR" id="PIRSR000350-2"/>
    </source>
</evidence>
<dbReference type="Gene3D" id="3.30.390.30">
    <property type="match status" value="1"/>
</dbReference>
<evidence type="ECO:0000256" key="3">
    <source>
        <dbReference type="ARBA" id="ARBA00022827"/>
    </source>
</evidence>
<dbReference type="Proteomes" id="UP000175744">
    <property type="component" value="Unassembled WGS sequence"/>
</dbReference>
<comment type="similarity">
    <text evidence="1 11">Belongs to the class-I pyridine nucleotide-disulfide oxidoreductase family.</text>
</comment>
<dbReference type="RefSeq" id="WP_070110436.1">
    <property type="nucleotide sequence ID" value="NZ_LZFO01000019.1"/>
</dbReference>
<feature type="binding site" evidence="9">
    <location>
        <position position="48"/>
    </location>
    <ligand>
        <name>FAD</name>
        <dbReference type="ChEBI" id="CHEBI:57692"/>
    </ligand>
</feature>
<dbReference type="PATRIC" id="fig|1121290.3.peg.1436"/>
<evidence type="ECO:0000313" key="15">
    <source>
        <dbReference type="Proteomes" id="UP000175744"/>
    </source>
</evidence>
<keyword evidence="2 11" id="KW-0285">Flavoprotein</keyword>
<dbReference type="PRINTS" id="PR00368">
    <property type="entry name" value="FADPNR"/>
</dbReference>
<feature type="domain" description="Pyridine nucleotide-disulphide oxidoreductase dimerisation" evidence="12">
    <location>
        <begin position="332"/>
        <end position="439"/>
    </location>
</feature>
<dbReference type="GO" id="GO:0004148">
    <property type="term" value="F:dihydrolipoyl dehydrogenase (NADH) activity"/>
    <property type="evidence" value="ECO:0007669"/>
    <property type="project" value="UniProtKB-EC"/>
</dbReference>
<evidence type="ECO:0000259" key="12">
    <source>
        <dbReference type="Pfam" id="PF02852"/>
    </source>
</evidence>
<evidence type="ECO:0000256" key="1">
    <source>
        <dbReference type="ARBA" id="ARBA00007532"/>
    </source>
</evidence>
<evidence type="ECO:0000256" key="11">
    <source>
        <dbReference type="RuleBase" id="RU003691"/>
    </source>
</evidence>
<dbReference type="GO" id="GO:0050660">
    <property type="term" value="F:flavin adenine dinucleotide binding"/>
    <property type="evidence" value="ECO:0007669"/>
    <property type="project" value="TreeGrafter"/>
</dbReference>
<dbReference type="EMBL" id="LZFO01000019">
    <property type="protein sequence ID" value="OFI05907.1"/>
    <property type="molecule type" value="Genomic_DNA"/>
</dbReference>
<dbReference type="InterPro" id="IPR004099">
    <property type="entry name" value="Pyr_nucl-diS_OxRdtase_dimer"/>
</dbReference>
<evidence type="ECO:0000256" key="6">
    <source>
        <dbReference type="ARBA" id="ARBA00023157"/>
    </source>
</evidence>
<keyword evidence="9" id="KW-0547">Nucleotide-binding</keyword>
<feature type="disulfide bond" description="Redox-active" evidence="10">
    <location>
        <begin position="39"/>
        <end position="44"/>
    </location>
</feature>
<proteinExistence type="inferred from homology"/>
<evidence type="ECO:0000313" key="14">
    <source>
        <dbReference type="EMBL" id="OFI05907.1"/>
    </source>
</evidence>
<dbReference type="PANTHER" id="PTHR22912:SF217">
    <property type="entry name" value="DIHYDROLIPOYL DEHYDROGENASE"/>
    <property type="match status" value="1"/>
</dbReference>
<dbReference type="PROSITE" id="PS00076">
    <property type="entry name" value="PYRIDINE_REDOX_1"/>
    <property type="match status" value="1"/>
</dbReference>
<feature type="binding site" evidence="9">
    <location>
        <position position="95"/>
    </location>
    <ligand>
        <name>FAD</name>
        <dbReference type="ChEBI" id="CHEBI:57692"/>
    </ligand>
</feature>
<dbReference type="PIRSF" id="PIRSF000350">
    <property type="entry name" value="Mercury_reductase_MerA"/>
    <property type="match status" value="1"/>
</dbReference>
<dbReference type="InterPro" id="IPR012999">
    <property type="entry name" value="Pyr_OxRdtase_I_AS"/>
</dbReference>
<name>A0A1E8EYY2_9CLOT</name>
<dbReference type="PRINTS" id="PR00411">
    <property type="entry name" value="PNDRDTASEI"/>
</dbReference>
<dbReference type="InterPro" id="IPR050151">
    <property type="entry name" value="Class-I_Pyr_Nuc-Dis_Oxidored"/>
</dbReference>
<evidence type="ECO:0000256" key="10">
    <source>
        <dbReference type="PIRSR" id="PIRSR000350-4"/>
    </source>
</evidence>
<sequence length="445" mass="48446">MYDLIVLGGGPGGYRAAELAGKFGIKTALIEKDYLGGMCLNRGCIPTKAYYSDVIGKIGNVKNMWDKKEAVVQTLREGIAQLMEMHSVDVIFGTGTIKDTSDVKKIEVETKEGKKVIEGKNIIIAVGSKSMDIKFENNNLQEVIKGDIGVTREDLWKTDEVKSVVVMGAGVIAVEFAVMLKEMGKEVTMLKHSKEVLRKSDKDIKKRLISTLKKRKIKMIDSFEIAKVEKKENSIVVYGSSPKGEKEIECDRLVLASSMVPILEGYGLENSNIEYDKKGIKVDKYMKTNLDGVYAIGDVTGGMMLAHVAEYEAMAAVYAISGKDYTIDYNSVPYCVFSDPEIASVGLTEQQAEEKGLKIKIGKSNFMSNGMALAMGKAEGFVKVIADENNKILGVHIMGPEAATMIGEAALAIYAGMTADQVAKCVHAHPTLSECLKDALFSLVG</sequence>
<dbReference type="OrthoDB" id="9807946at2"/>
<evidence type="ECO:0000256" key="4">
    <source>
        <dbReference type="ARBA" id="ARBA00023002"/>
    </source>
</evidence>
<dbReference type="EC" id="1.8.1.4" evidence="14"/>
<dbReference type="STRING" id="1121290.CLAOCE_14520"/>
<organism evidence="14 15">
    <name type="scientific">Clostridium acetireducens DSM 10703</name>
    <dbReference type="NCBI Taxonomy" id="1121290"/>
    <lineage>
        <taxon>Bacteria</taxon>
        <taxon>Bacillati</taxon>
        <taxon>Bacillota</taxon>
        <taxon>Clostridia</taxon>
        <taxon>Eubacteriales</taxon>
        <taxon>Clostridiaceae</taxon>
        <taxon>Clostridium</taxon>
    </lineage>
</organism>
<dbReference type="Pfam" id="PF02852">
    <property type="entry name" value="Pyr_redox_dim"/>
    <property type="match status" value="1"/>
</dbReference>
<reference evidence="14 15" key="1">
    <citation type="submission" date="2016-06" db="EMBL/GenBank/DDBJ databases">
        <title>Genome sequence of Clostridium acetireducens DSM 10703.</title>
        <authorList>
            <person name="Poehlein A."/>
            <person name="Fluechter S."/>
            <person name="Duerre P."/>
            <person name="Daniel R."/>
        </authorList>
    </citation>
    <scope>NUCLEOTIDE SEQUENCE [LARGE SCALE GENOMIC DNA]</scope>
    <source>
        <strain evidence="14 15">DSM 10703</strain>
    </source>
</reference>
<evidence type="ECO:0000256" key="9">
    <source>
        <dbReference type="PIRSR" id="PIRSR000350-3"/>
    </source>
</evidence>
<keyword evidence="7 11" id="KW-0676">Redox-active center</keyword>
<feature type="binding site" evidence="9">
    <location>
        <begin position="168"/>
        <end position="175"/>
    </location>
    <ligand>
        <name>NAD(+)</name>
        <dbReference type="ChEBI" id="CHEBI:57540"/>
    </ligand>
</feature>
<evidence type="ECO:0000259" key="13">
    <source>
        <dbReference type="Pfam" id="PF07992"/>
    </source>
</evidence>
<dbReference type="SUPFAM" id="SSF51905">
    <property type="entry name" value="FAD/NAD(P)-binding domain"/>
    <property type="match status" value="1"/>
</dbReference>
<protein>
    <submittedName>
        <fullName evidence="14">Dihydrolipoyl dehydrogenase</fullName>
        <ecNumber evidence="14">1.8.1.4</ecNumber>
    </submittedName>
</protein>
<dbReference type="GO" id="GO:0006103">
    <property type="term" value="P:2-oxoglutarate metabolic process"/>
    <property type="evidence" value="ECO:0007669"/>
    <property type="project" value="TreeGrafter"/>
</dbReference>
<feature type="binding site" evidence="9">
    <location>
        <position position="298"/>
    </location>
    <ligand>
        <name>FAD</name>
        <dbReference type="ChEBI" id="CHEBI:57692"/>
    </ligand>
</feature>
<dbReference type="InterPro" id="IPR016156">
    <property type="entry name" value="FAD/NAD-linked_Rdtase_dimer_sf"/>
</dbReference>
<dbReference type="AlphaFoldDB" id="A0A1E8EYY2"/>
<evidence type="ECO:0000256" key="7">
    <source>
        <dbReference type="ARBA" id="ARBA00023284"/>
    </source>
</evidence>
<dbReference type="InterPro" id="IPR036188">
    <property type="entry name" value="FAD/NAD-bd_sf"/>
</dbReference>
<gene>
    <name evidence="14" type="primary">lpd</name>
    <name evidence="14" type="ORF">CLOACE_14520</name>
</gene>
<dbReference type="Pfam" id="PF07992">
    <property type="entry name" value="Pyr_redox_2"/>
    <property type="match status" value="1"/>
</dbReference>
<dbReference type="SUPFAM" id="SSF55424">
    <property type="entry name" value="FAD/NAD-linked reductases, dimerisation (C-terminal) domain"/>
    <property type="match status" value="1"/>
</dbReference>
<evidence type="ECO:0000256" key="5">
    <source>
        <dbReference type="ARBA" id="ARBA00023027"/>
    </source>
</evidence>
<dbReference type="FunFam" id="3.30.390.30:FF:000001">
    <property type="entry name" value="Dihydrolipoyl dehydrogenase"/>
    <property type="match status" value="1"/>
</dbReference>
<keyword evidence="6" id="KW-1015">Disulfide bond</keyword>
<comment type="cofactor">
    <cofactor evidence="9">
        <name>FAD</name>
        <dbReference type="ChEBI" id="CHEBI:57692"/>
    </cofactor>
    <text evidence="9">Binds 1 FAD per subunit.</text>
</comment>
<feature type="active site" description="Proton acceptor" evidence="8">
    <location>
        <position position="429"/>
    </location>
</feature>
<dbReference type="Gene3D" id="3.50.50.60">
    <property type="entry name" value="FAD/NAD(P)-binding domain"/>
    <property type="match status" value="2"/>
</dbReference>
<evidence type="ECO:0000256" key="2">
    <source>
        <dbReference type="ARBA" id="ARBA00022630"/>
    </source>
</evidence>
<keyword evidence="5 9" id="KW-0520">NAD</keyword>
<comment type="caution">
    <text evidence="14">The sequence shown here is derived from an EMBL/GenBank/DDBJ whole genome shotgun (WGS) entry which is preliminary data.</text>
</comment>
<keyword evidence="3 9" id="KW-0274">FAD</keyword>
<feature type="binding site" evidence="9">
    <location>
        <begin position="304"/>
        <end position="307"/>
    </location>
    <ligand>
        <name>FAD</name>
        <dbReference type="ChEBI" id="CHEBI:57692"/>
    </ligand>
</feature>
<feature type="domain" description="FAD/NAD(P)-binding" evidence="13">
    <location>
        <begin position="2"/>
        <end position="313"/>
    </location>
</feature>
<accession>A0A1E8EYY2</accession>
<dbReference type="InterPro" id="IPR023753">
    <property type="entry name" value="FAD/NAD-binding_dom"/>
</dbReference>
<dbReference type="InterPro" id="IPR001100">
    <property type="entry name" value="Pyr_nuc-diS_OxRdtase"/>
</dbReference>